<evidence type="ECO:0000256" key="1">
    <source>
        <dbReference type="SAM" id="Phobius"/>
    </source>
</evidence>
<proteinExistence type="predicted"/>
<dbReference type="AlphaFoldDB" id="A0AAE3SGW9"/>
<accession>A0AAE3SGW9</accession>
<evidence type="ECO:0000313" key="3">
    <source>
        <dbReference type="Proteomes" id="UP001209229"/>
    </source>
</evidence>
<dbReference type="Proteomes" id="UP001209229">
    <property type="component" value="Unassembled WGS sequence"/>
</dbReference>
<keyword evidence="1" id="KW-0812">Transmembrane</keyword>
<dbReference type="EMBL" id="JAPDPJ010000071">
    <property type="protein sequence ID" value="MCW3788923.1"/>
    <property type="molecule type" value="Genomic_DNA"/>
</dbReference>
<reference evidence="2" key="1">
    <citation type="submission" date="2022-10" db="EMBL/GenBank/DDBJ databases">
        <authorList>
            <person name="Yu W.X."/>
        </authorList>
    </citation>
    <scope>NUCLEOTIDE SEQUENCE</scope>
    <source>
        <strain evidence="2">AAT</strain>
    </source>
</reference>
<gene>
    <name evidence="2" type="ORF">OM075_20810</name>
</gene>
<feature type="transmembrane region" description="Helical" evidence="1">
    <location>
        <begin position="21"/>
        <end position="40"/>
    </location>
</feature>
<keyword evidence="1" id="KW-0472">Membrane</keyword>
<evidence type="ECO:0000313" key="2">
    <source>
        <dbReference type="EMBL" id="MCW3788923.1"/>
    </source>
</evidence>
<protein>
    <submittedName>
        <fullName evidence="2">Uncharacterized protein</fullName>
    </submittedName>
</protein>
<keyword evidence="1" id="KW-1133">Transmembrane helix</keyword>
<name>A0AAE3SGW9_9BACT</name>
<comment type="caution">
    <text evidence="2">The sequence shown here is derived from an EMBL/GenBank/DDBJ whole genome shotgun (WGS) entry which is preliminary data.</text>
</comment>
<sequence length="138" mass="16363">MITKRSLKEWFVWYWPSRRTVIGWTFISLIFCLLVLLIHGNPFEQSLNKKRFKGIADNVEIISIDRKEYLSQDETGNKIRTLGYSVKYTYHVKGKLYFGTNFLNKSNIHSKKLDNILQGDYEVRYMLAKPDHSIIIQK</sequence>
<organism evidence="2 3">
    <name type="scientific">Plebeiibacterium sediminum</name>
    <dbReference type="NCBI Taxonomy" id="2992112"/>
    <lineage>
        <taxon>Bacteria</taxon>
        <taxon>Pseudomonadati</taxon>
        <taxon>Bacteroidota</taxon>
        <taxon>Bacteroidia</taxon>
        <taxon>Marinilabiliales</taxon>
        <taxon>Marinilabiliaceae</taxon>
        <taxon>Plebeiibacterium</taxon>
    </lineage>
</organism>
<dbReference type="RefSeq" id="WP_301192479.1">
    <property type="nucleotide sequence ID" value="NZ_JAPDPJ010000071.1"/>
</dbReference>
<keyword evidence="3" id="KW-1185">Reference proteome</keyword>